<keyword evidence="3" id="KW-1185">Reference proteome</keyword>
<accession>I2H9T9</accession>
<dbReference type="EMBL" id="HE806325">
    <property type="protein sequence ID" value="CCH63141.1"/>
    <property type="molecule type" value="Genomic_DNA"/>
</dbReference>
<dbReference type="InParanoid" id="I2H9T9"/>
<dbReference type="RefSeq" id="XP_004182660.1">
    <property type="nucleotide sequence ID" value="XM_004182612.1"/>
</dbReference>
<dbReference type="GeneID" id="14498324"/>
<dbReference type="HOGENOM" id="CLU_1111968_0_0_1"/>
<keyword evidence="1" id="KW-0472">Membrane</keyword>
<reference evidence="2 3" key="1">
    <citation type="journal article" date="2011" name="Proc. Natl. Acad. Sci. U.S.A.">
        <title>Evolutionary erosion of yeast sex chromosomes by mating-type switching accidents.</title>
        <authorList>
            <person name="Gordon J.L."/>
            <person name="Armisen D."/>
            <person name="Proux-Wera E."/>
            <person name="Oheigeartaigh S.S."/>
            <person name="Byrne K.P."/>
            <person name="Wolfe K.H."/>
        </authorList>
    </citation>
    <scope>NUCLEOTIDE SEQUENCE [LARGE SCALE GENOMIC DNA]</scope>
    <source>
        <strain evidence="3">ATCC 34711 / CBS 6284 / DSM 70876 / NBRC 10599 / NRRL Y-10934 / UCD 77-7</strain>
    </source>
</reference>
<feature type="transmembrane region" description="Helical" evidence="1">
    <location>
        <begin position="220"/>
        <end position="238"/>
    </location>
</feature>
<evidence type="ECO:0000256" key="1">
    <source>
        <dbReference type="SAM" id="Phobius"/>
    </source>
</evidence>
<gene>
    <name evidence="2" type="primary">TBLA0J01450</name>
    <name evidence="2" type="ORF">TBLA_0J01450</name>
</gene>
<keyword evidence="1" id="KW-0812">Transmembrane</keyword>
<evidence type="ECO:0000313" key="3">
    <source>
        <dbReference type="Proteomes" id="UP000002866"/>
    </source>
</evidence>
<feature type="transmembrane region" description="Helical" evidence="1">
    <location>
        <begin position="88"/>
        <end position="108"/>
    </location>
</feature>
<sequence>MKDPERFSMQDIGYGDTVLIGDLGSDDRNIASIPNHATFMAPQSNIYTNNYVWEGDIERNSKQCDKYCEDDEYNAIIYTYKTKYETKFIILSFCIFLFNVSESTFEWVSLFHPIQTKNMQILQTFDGLFQLAILIVLHLITRYIFMPIMLPPLYHRDIKSIRTTHGECNRLAYVKHNLVQCGYCYLLLMSFLIFELPTILEPTMPSTERNILDGFEKITMFIYYLIRLATFTSLQLLTHELVHIHKWKGD</sequence>
<protein>
    <submittedName>
        <fullName evidence="2">Uncharacterized protein</fullName>
    </submittedName>
</protein>
<keyword evidence="1" id="KW-1133">Transmembrane helix</keyword>
<dbReference type="AlphaFoldDB" id="I2H9T9"/>
<proteinExistence type="predicted"/>
<name>I2H9T9_HENB6</name>
<feature type="transmembrane region" description="Helical" evidence="1">
    <location>
        <begin position="183"/>
        <end position="200"/>
    </location>
</feature>
<organism evidence="2 3">
    <name type="scientific">Henningerozyma blattae (strain ATCC 34711 / CBS 6284 / DSM 70876 / NBRC 10599 / NRRL Y-10934 / UCD 77-7)</name>
    <name type="common">Yeast</name>
    <name type="synonym">Tetrapisispora blattae</name>
    <dbReference type="NCBI Taxonomy" id="1071380"/>
    <lineage>
        <taxon>Eukaryota</taxon>
        <taxon>Fungi</taxon>
        <taxon>Dikarya</taxon>
        <taxon>Ascomycota</taxon>
        <taxon>Saccharomycotina</taxon>
        <taxon>Saccharomycetes</taxon>
        <taxon>Saccharomycetales</taxon>
        <taxon>Saccharomycetaceae</taxon>
        <taxon>Henningerozyma</taxon>
    </lineage>
</organism>
<dbReference type="Proteomes" id="UP000002866">
    <property type="component" value="Chromosome 10"/>
</dbReference>
<dbReference type="KEGG" id="tbl:TBLA_0J01450"/>
<evidence type="ECO:0000313" key="2">
    <source>
        <dbReference type="EMBL" id="CCH63141.1"/>
    </source>
</evidence>
<feature type="transmembrane region" description="Helical" evidence="1">
    <location>
        <begin position="128"/>
        <end position="150"/>
    </location>
</feature>